<dbReference type="KEGG" id="osg:BST96_09125"/>
<reference evidence="2 3" key="1">
    <citation type="submission" date="2016-11" db="EMBL/GenBank/DDBJ databases">
        <title>Trade-off between light-utilization and light-protection in marine flavobacteria.</title>
        <authorList>
            <person name="Kumagai Y."/>
        </authorList>
    </citation>
    <scope>NUCLEOTIDE SEQUENCE [LARGE SCALE GENOMIC DNA]</scope>
    <source>
        <strain evidence="2 3">NBRC 107125</strain>
    </source>
</reference>
<dbReference type="EMBL" id="CP019343">
    <property type="protein sequence ID" value="ARN74268.1"/>
    <property type="molecule type" value="Genomic_DNA"/>
</dbReference>
<keyword evidence="1" id="KW-0812">Transmembrane</keyword>
<dbReference type="AlphaFoldDB" id="A0A1X9N869"/>
<feature type="transmembrane region" description="Helical" evidence="1">
    <location>
        <begin position="42"/>
        <end position="59"/>
    </location>
</feature>
<evidence type="ECO:0000313" key="2">
    <source>
        <dbReference type="EMBL" id="ARN74268.1"/>
    </source>
</evidence>
<sequence length="108" mass="12015">MNNCPACNEDSNLGWHKATLSPLISIPCKACETELTVSWKNYLIALLPASIWFLIGYLYTEESTIEQYLVIGSSIILMTVCQMFFMPIEVATPKEGEDADTDTDTDKG</sequence>
<dbReference type="Proteomes" id="UP000193450">
    <property type="component" value="Chromosome"/>
</dbReference>
<evidence type="ECO:0000313" key="3">
    <source>
        <dbReference type="Proteomes" id="UP000193450"/>
    </source>
</evidence>
<keyword evidence="3" id="KW-1185">Reference proteome</keyword>
<feature type="transmembrane region" description="Helical" evidence="1">
    <location>
        <begin position="68"/>
        <end position="88"/>
    </location>
</feature>
<protein>
    <submittedName>
        <fullName evidence="2">Uncharacterized protein</fullName>
    </submittedName>
</protein>
<accession>A0A1X9N869</accession>
<evidence type="ECO:0000256" key="1">
    <source>
        <dbReference type="SAM" id="Phobius"/>
    </source>
</evidence>
<dbReference type="RefSeq" id="WP_085758406.1">
    <property type="nucleotide sequence ID" value="NZ_CP019343.1"/>
</dbReference>
<organism evidence="2 3">
    <name type="scientific">Oceanicoccus sagamiensis</name>
    <dbReference type="NCBI Taxonomy" id="716816"/>
    <lineage>
        <taxon>Bacteria</taxon>
        <taxon>Pseudomonadati</taxon>
        <taxon>Pseudomonadota</taxon>
        <taxon>Gammaproteobacteria</taxon>
        <taxon>Cellvibrionales</taxon>
        <taxon>Spongiibacteraceae</taxon>
        <taxon>Oceanicoccus</taxon>
    </lineage>
</organism>
<proteinExistence type="predicted"/>
<name>A0A1X9N869_9GAMM</name>
<keyword evidence="1" id="KW-1133">Transmembrane helix</keyword>
<keyword evidence="1" id="KW-0472">Membrane</keyword>
<gene>
    <name evidence="2" type="ORF">BST96_09125</name>
</gene>